<name>A0AAV9HX78_9PEZI</name>
<keyword evidence="1" id="KW-1133">Transmembrane helix</keyword>
<keyword evidence="1" id="KW-0472">Membrane</keyword>
<dbReference type="EMBL" id="MU864946">
    <property type="protein sequence ID" value="KAK4464654.1"/>
    <property type="molecule type" value="Genomic_DNA"/>
</dbReference>
<accession>A0AAV9HX78</accession>
<reference evidence="2" key="1">
    <citation type="journal article" date="2023" name="Mol. Phylogenet. Evol.">
        <title>Genome-scale phylogeny and comparative genomics of the fungal order Sordariales.</title>
        <authorList>
            <person name="Hensen N."/>
            <person name="Bonometti L."/>
            <person name="Westerberg I."/>
            <person name="Brannstrom I.O."/>
            <person name="Guillou S."/>
            <person name="Cros-Aarteil S."/>
            <person name="Calhoun S."/>
            <person name="Haridas S."/>
            <person name="Kuo A."/>
            <person name="Mondo S."/>
            <person name="Pangilinan J."/>
            <person name="Riley R."/>
            <person name="LaButti K."/>
            <person name="Andreopoulos B."/>
            <person name="Lipzen A."/>
            <person name="Chen C."/>
            <person name="Yan M."/>
            <person name="Daum C."/>
            <person name="Ng V."/>
            <person name="Clum A."/>
            <person name="Steindorff A."/>
            <person name="Ohm R.A."/>
            <person name="Martin F."/>
            <person name="Silar P."/>
            <person name="Natvig D.O."/>
            <person name="Lalanne C."/>
            <person name="Gautier V."/>
            <person name="Ament-Velasquez S.L."/>
            <person name="Kruys A."/>
            <person name="Hutchinson M.I."/>
            <person name="Powell A.J."/>
            <person name="Barry K."/>
            <person name="Miller A.N."/>
            <person name="Grigoriev I.V."/>
            <person name="Debuchy R."/>
            <person name="Gladieux P."/>
            <person name="Hiltunen Thoren M."/>
            <person name="Johannesson H."/>
        </authorList>
    </citation>
    <scope>NUCLEOTIDE SEQUENCE</scope>
    <source>
        <strain evidence="2">PSN324</strain>
    </source>
</reference>
<keyword evidence="3" id="KW-1185">Reference proteome</keyword>
<comment type="caution">
    <text evidence="2">The sequence shown here is derived from an EMBL/GenBank/DDBJ whole genome shotgun (WGS) entry which is preliminary data.</text>
</comment>
<evidence type="ECO:0000313" key="2">
    <source>
        <dbReference type="EMBL" id="KAK4464654.1"/>
    </source>
</evidence>
<keyword evidence="1" id="KW-0812">Transmembrane</keyword>
<feature type="transmembrane region" description="Helical" evidence="1">
    <location>
        <begin position="12"/>
        <end position="30"/>
    </location>
</feature>
<proteinExistence type="predicted"/>
<dbReference type="Proteomes" id="UP001321749">
    <property type="component" value="Unassembled WGS sequence"/>
</dbReference>
<sequence length="77" mass="9053">MDGTELEKYPLTPFCMVLAFYLLEFPLFNFFLSLKGNRTTYDVEWSGSGLVWALPYFWCSGGFFFFFFKAKDTTIQI</sequence>
<gene>
    <name evidence="2" type="ORF">QBC42DRAFT_262994</name>
</gene>
<dbReference type="AlphaFoldDB" id="A0AAV9HX78"/>
<organism evidence="2 3">
    <name type="scientific">Cladorrhinum samala</name>
    <dbReference type="NCBI Taxonomy" id="585594"/>
    <lineage>
        <taxon>Eukaryota</taxon>
        <taxon>Fungi</taxon>
        <taxon>Dikarya</taxon>
        <taxon>Ascomycota</taxon>
        <taxon>Pezizomycotina</taxon>
        <taxon>Sordariomycetes</taxon>
        <taxon>Sordariomycetidae</taxon>
        <taxon>Sordariales</taxon>
        <taxon>Podosporaceae</taxon>
        <taxon>Cladorrhinum</taxon>
    </lineage>
</organism>
<protein>
    <submittedName>
        <fullName evidence="2">Uncharacterized protein</fullName>
    </submittedName>
</protein>
<evidence type="ECO:0000256" key="1">
    <source>
        <dbReference type="SAM" id="Phobius"/>
    </source>
</evidence>
<reference evidence="2" key="2">
    <citation type="submission" date="2023-06" db="EMBL/GenBank/DDBJ databases">
        <authorList>
            <consortium name="Lawrence Berkeley National Laboratory"/>
            <person name="Mondo S.J."/>
            <person name="Hensen N."/>
            <person name="Bonometti L."/>
            <person name="Westerberg I."/>
            <person name="Brannstrom I.O."/>
            <person name="Guillou S."/>
            <person name="Cros-Aarteil S."/>
            <person name="Calhoun S."/>
            <person name="Haridas S."/>
            <person name="Kuo A."/>
            <person name="Pangilinan J."/>
            <person name="Riley R."/>
            <person name="Labutti K."/>
            <person name="Andreopoulos B."/>
            <person name="Lipzen A."/>
            <person name="Chen C."/>
            <person name="Yanf M."/>
            <person name="Daum C."/>
            <person name="Ng V."/>
            <person name="Clum A."/>
            <person name="Steindorff A."/>
            <person name="Ohm R."/>
            <person name="Martin F."/>
            <person name="Silar P."/>
            <person name="Natvig D."/>
            <person name="Lalanne C."/>
            <person name="Gautier V."/>
            <person name="Ament-Velasquez S.L."/>
            <person name="Kruys A."/>
            <person name="Hutchinson M.I."/>
            <person name="Powell A.J."/>
            <person name="Barry K."/>
            <person name="Miller A.N."/>
            <person name="Grigoriev I.V."/>
            <person name="Debuchy R."/>
            <person name="Gladieux P."/>
            <person name="Thoren M.H."/>
            <person name="Johannesson H."/>
        </authorList>
    </citation>
    <scope>NUCLEOTIDE SEQUENCE</scope>
    <source>
        <strain evidence="2">PSN324</strain>
    </source>
</reference>
<evidence type="ECO:0000313" key="3">
    <source>
        <dbReference type="Proteomes" id="UP001321749"/>
    </source>
</evidence>
<feature type="transmembrane region" description="Helical" evidence="1">
    <location>
        <begin position="50"/>
        <end position="68"/>
    </location>
</feature>